<dbReference type="Pfam" id="PF00004">
    <property type="entry name" value="AAA"/>
    <property type="match status" value="2"/>
</dbReference>
<evidence type="ECO:0000259" key="7">
    <source>
        <dbReference type="SMART" id="SM01072"/>
    </source>
</evidence>
<dbReference type="CDD" id="cd19503">
    <property type="entry name" value="RecA-like_CDC48_NLV2_r1-like"/>
    <property type="match status" value="1"/>
</dbReference>
<dbReference type="SUPFAM" id="SSF50692">
    <property type="entry name" value="ADC-like"/>
    <property type="match status" value="1"/>
</dbReference>
<comment type="similarity">
    <text evidence="1">Belongs to the AAA ATPase family. CDC48 subfamily.</text>
</comment>
<proteinExistence type="inferred from homology"/>
<dbReference type="PANTHER" id="PTHR23077:SF171">
    <property type="entry name" value="NUCLEAR VALOSIN-CONTAINING PROTEIN-LIKE"/>
    <property type="match status" value="1"/>
</dbReference>
<evidence type="ECO:0000313" key="10">
    <source>
        <dbReference type="Proteomes" id="UP000002709"/>
    </source>
</evidence>
<dbReference type="FunFam" id="1.10.8.60:FF:000057">
    <property type="entry name" value="AAA family ATPase, CDC48 subfamily"/>
    <property type="match status" value="1"/>
</dbReference>
<dbReference type="FunFam" id="2.40.40.20:FF:000007">
    <property type="entry name" value="AAA family ATPase"/>
    <property type="match status" value="1"/>
</dbReference>
<evidence type="ECO:0000313" key="9">
    <source>
        <dbReference type="EMBL" id="ABB23575.1"/>
    </source>
</evidence>
<dbReference type="AlphaFoldDB" id="Q3B506"/>
<dbReference type="InterPro" id="IPR003593">
    <property type="entry name" value="AAA+_ATPase"/>
</dbReference>
<dbReference type="Gene3D" id="1.10.8.60">
    <property type="match status" value="2"/>
</dbReference>
<dbReference type="InterPro" id="IPR005938">
    <property type="entry name" value="AAA_ATPase_CDC48"/>
</dbReference>
<dbReference type="RefSeq" id="WP_011357449.1">
    <property type="nucleotide sequence ID" value="NC_007512.1"/>
</dbReference>
<dbReference type="InterPro" id="IPR004201">
    <property type="entry name" value="Cdc48_dom2"/>
</dbReference>
<dbReference type="Pfam" id="PF02359">
    <property type="entry name" value="CDC48_N"/>
    <property type="match status" value="1"/>
</dbReference>
<keyword evidence="4 5" id="KW-0067">ATP-binding</keyword>
<dbReference type="SUPFAM" id="SSF52540">
    <property type="entry name" value="P-loop containing nucleoside triphosphate hydrolases"/>
    <property type="match status" value="2"/>
</dbReference>
<dbReference type="PANTHER" id="PTHR23077">
    <property type="entry name" value="AAA-FAMILY ATPASE"/>
    <property type="match status" value="1"/>
</dbReference>
<dbReference type="PROSITE" id="PS00674">
    <property type="entry name" value="AAA"/>
    <property type="match status" value="2"/>
</dbReference>
<feature type="domain" description="AAA+ ATPase" evidence="6">
    <location>
        <begin position="214"/>
        <end position="352"/>
    </location>
</feature>
<dbReference type="OrthoDB" id="9809379at2"/>
<dbReference type="InterPro" id="IPR003959">
    <property type="entry name" value="ATPase_AAA_core"/>
</dbReference>
<dbReference type="Proteomes" id="UP000002709">
    <property type="component" value="Chromosome"/>
</dbReference>
<evidence type="ECO:0000256" key="1">
    <source>
        <dbReference type="ARBA" id="ARBA00009833"/>
    </source>
</evidence>
<evidence type="ECO:0000256" key="5">
    <source>
        <dbReference type="RuleBase" id="RU003651"/>
    </source>
</evidence>
<dbReference type="EC" id="3.6.4.6" evidence="9"/>
<keyword evidence="2" id="KW-0677">Repeat</keyword>
<dbReference type="SMART" id="SM01072">
    <property type="entry name" value="CDC48_2"/>
    <property type="match status" value="1"/>
</dbReference>
<evidence type="ECO:0000256" key="2">
    <source>
        <dbReference type="ARBA" id="ARBA00022737"/>
    </source>
</evidence>
<dbReference type="STRING" id="319225.Plut_0697"/>
<evidence type="ECO:0000259" key="6">
    <source>
        <dbReference type="SMART" id="SM00382"/>
    </source>
</evidence>
<reference evidence="10" key="1">
    <citation type="submission" date="2005-08" db="EMBL/GenBank/DDBJ databases">
        <title>Complete sequence of Pelodictyon luteolum DSM 273.</title>
        <authorList>
            <consortium name="US DOE Joint Genome Institute"/>
            <person name="Copeland A."/>
            <person name="Lucas S."/>
            <person name="Lapidus A."/>
            <person name="Barry K."/>
            <person name="Detter J.C."/>
            <person name="Glavina T."/>
            <person name="Hammon N."/>
            <person name="Israni S."/>
            <person name="Pitluck S."/>
            <person name="Bryant D."/>
            <person name="Schmutz J."/>
            <person name="Larimer F."/>
            <person name="Land M."/>
            <person name="Kyrpides N."/>
            <person name="Ivanova N."/>
            <person name="Richardson P."/>
        </authorList>
    </citation>
    <scope>NUCLEOTIDE SEQUENCE [LARGE SCALE GENOMIC DNA]</scope>
    <source>
        <strain evidence="10">DSM 273 / BCRC 81028 / 2530</strain>
    </source>
</reference>
<gene>
    <name evidence="9" type="ordered locus">Plut_0697</name>
</gene>
<dbReference type="eggNOG" id="COG1222">
    <property type="taxonomic scope" value="Bacteria"/>
</dbReference>
<feature type="domain" description="CDC48" evidence="7">
    <location>
        <begin position="108"/>
        <end position="172"/>
    </location>
</feature>
<feature type="domain" description="CDC48 N-terminal subdomain" evidence="8">
    <location>
        <begin position="7"/>
        <end position="92"/>
    </location>
</feature>
<accession>Q3B506</accession>
<keyword evidence="10" id="KW-1185">Reference proteome</keyword>
<sequence>MSQIERIFKVKESLLKDVGRAIARIDPKDMAEAGIGVGDIVLAEGKRATPVKVLPCYPEDRGKGIIQIDGITRENAQTGIDEKVKVTAIASKKAAKVVLKPVDGGASSIRGDDAKYIGSLISGLPVMKGDRVKATLFGSRSVHYTVNATAPAGVVLIHPDTSIALELPKKSEGGVNLVTYEDIGGLGTQVQRIREMIELPLKYPEIFDRLGVEPPKGVFLYGPPGTGKTLIVRAVARETDAYFINISGPEIMGKFYGESEARIRNIFAEAEAHAPSIIFIDEIDAIAPRREDMGGEKQVEKRVVAQLLSLMDGLKSRGKVIVIGATNIPNAIDPALRRPGRFDREISVSVPDRNGRLEIIHIHTRGIPLSDDVDLGRIADITHGFVGADLEALAREAAMTALRRILPKIDFELSEIPYELLTQLEVTMENFLDAMKEVEPSAIREFFVEVPNVRWEDVGGHEEVKQALREAVEWPVRYRELFRKTGTIPPKGVILYGKPGTGKTWLAKALATESGVNFISVKGPEIISRFIGESEKAVRELFRLAKQSAPTIIFLDEIDSLAPARGAGGSESSVTQRVISQFLTEMDGIEELKGVFVLAATNRIDLLDPALIRPGRFDLLYEVPPPDVLARVRIFEIHTKSMTLDDDVSISALAESTEGMSGADIEFICRKASMGAISACIALEAGGIDPLHVELRVRDSHFQEAVRLLSSRYRDNGE</sequence>
<dbReference type="SUPFAM" id="SSF54585">
    <property type="entry name" value="Cdc48 domain 2-like"/>
    <property type="match status" value="1"/>
</dbReference>
<dbReference type="InterPro" id="IPR003960">
    <property type="entry name" value="ATPase_AAA_CS"/>
</dbReference>
<evidence type="ECO:0000256" key="4">
    <source>
        <dbReference type="ARBA" id="ARBA00022840"/>
    </source>
</evidence>
<evidence type="ECO:0000256" key="3">
    <source>
        <dbReference type="ARBA" id="ARBA00022741"/>
    </source>
</evidence>
<protein>
    <submittedName>
        <fullName evidence="9">AAA ATPase, CDC48</fullName>
        <ecNumber evidence="9">3.6.4.6</ecNumber>
    </submittedName>
</protein>
<dbReference type="InterPro" id="IPR003338">
    <property type="entry name" value="CDC4_N-term_subdom"/>
</dbReference>
<dbReference type="CDD" id="cd19511">
    <property type="entry name" value="RecA-like_CDC48_r2-like"/>
    <property type="match status" value="1"/>
</dbReference>
<name>Q3B506_CHLL3</name>
<dbReference type="InterPro" id="IPR041569">
    <property type="entry name" value="AAA_lid_3"/>
</dbReference>
<dbReference type="InterPro" id="IPR050168">
    <property type="entry name" value="AAA_ATPase_domain"/>
</dbReference>
<dbReference type="InterPro" id="IPR029067">
    <property type="entry name" value="CDC48_domain_2-like_sf"/>
</dbReference>
<dbReference type="InterPro" id="IPR027417">
    <property type="entry name" value="P-loop_NTPase"/>
</dbReference>
<dbReference type="SMART" id="SM00382">
    <property type="entry name" value="AAA"/>
    <property type="match status" value="2"/>
</dbReference>
<dbReference type="Gene3D" id="3.10.330.10">
    <property type="match status" value="1"/>
</dbReference>
<dbReference type="FunFam" id="3.40.50.300:FF:000012">
    <property type="entry name" value="Transitional endoplasmic reticulum ATPase"/>
    <property type="match status" value="1"/>
</dbReference>
<dbReference type="HOGENOM" id="CLU_000688_12_2_10"/>
<dbReference type="EMBL" id="CP000096">
    <property type="protein sequence ID" value="ABB23575.1"/>
    <property type="molecule type" value="Genomic_DNA"/>
</dbReference>
<keyword evidence="3 5" id="KW-0547">Nucleotide-binding</keyword>
<dbReference type="GO" id="GO:0016887">
    <property type="term" value="F:ATP hydrolysis activity"/>
    <property type="evidence" value="ECO:0007669"/>
    <property type="project" value="InterPro"/>
</dbReference>
<dbReference type="FunFam" id="3.40.50.300:FF:000018">
    <property type="entry name" value="Cell division control 48"/>
    <property type="match status" value="1"/>
</dbReference>
<dbReference type="KEGG" id="plt:Plut_0697"/>
<dbReference type="NCBIfam" id="TIGR01243">
    <property type="entry name" value="CDC48"/>
    <property type="match status" value="1"/>
</dbReference>
<dbReference type="GO" id="GO:0005737">
    <property type="term" value="C:cytoplasm"/>
    <property type="evidence" value="ECO:0007669"/>
    <property type="project" value="UniProtKB-ARBA"/>
</dbReference>
<dbReference type="SMART" id="SM01073">
    <property type="entry name" value="CDC48_N"/>
    <property type="match status" value="1"/>
</dbReference>
<dbReference type="GO" id="GO:0005524">
    <property type="term" value="F:ATP binding"/>
    <property type="evidence" value="ECO:0007669"/>
    <property type="project" value="UniProtKB-KW"/>
</dbReference>
<dbReference type="Pfam" id="PF17862">
    <property type="entry name" value="AAA_lid_3"/>
    <property type="match status" value="2"/>
</dbReference>
<organism evidence="9 10">
    <name type="scientific">Chlorobium luteolum (strain DSM 273 / BCRC 81028 / 2530)</name>
    <name type="common">Pelodictyon luteolum</name>
    <dbReference type="NCBI Taxonomy" id="319225"/>
    <lineage>
        <taxon>Bacteria</taxon>
        <taxon>Pseudomonadati</taxon>
        <taxon>Chlorobiota</taxon>
        <taxon>Chlorobiia</taxon>
        <taxon>Chlorobiales</taxon>
        <taxon>Chlorobiaceae</taxon>
        <taxon>Chlorobium/Pelodictyon group</taxon>
        <taxon>Pelodictyon</taxon>
    </lineage>
</organism>
<feature type="domain" description="AAA+ ATPase" evidence="6">
    <location>
        <begin position="489"/>
        <end position="627"/>
    </location>
</feature>
<dbReference type="Gene3D" id="3.40.50.300">
    <property type="entry name" value="P-loop containing nucleotide triphosphate hydrolases"/>
    <property type="match status" value="2"/>
</dbReference>
<dbReference type="InterPro" id="IPR009010">
    <property type="entry name" value="Asp_de-COase-like_dom_sf"/>
</dbReference>
<keyword evidence="9" id="KW-0378">Hydrolase</keyword>
<evidence type="ECO:0000259" key="8">
    <source>
        <dbReference type="SMART" id="SM01073"/>
    </source>
</evidence>
<dbReference type="Gene3D" id="2.40.40.20">
    <property type="match status" value="1"/>
</dbReference>
<dbReference type="Pfam" id="PF02933">
    <property type="entry name" value="CDC48_2"/>
    <property type="match status" value="1"/>
</dbReference>